<dbReference type="Pfam" id="PF00561">
    <property type="entry name" value="Abhydrolase_1"/>
    <property type="match status" value="1"/>
</dbReference>
<comment type="caution">
    <text evidence="2">The sequence shown here is derived from an EMBL/GenBank/DDBJ whole genome shotgun (WGS) entry which is preliminary data.</text>
</comment>
<protein>
    <submittedName>
        <fullName evidence="2">Alpha/beta hydrolase</fullName>
    </submittedName>
</protein>
<keyword evidence="2" id="KW-0378">Hydrolase</keyword>
<dbReference type="PANTHER" id="PTHR43194">
    <property type="entry name" value="HYDROLASE ALPHA/BETA FOLD FAMILY"/>
    <property type="match status" value="1"/>
</dbReference>
<dbReference type="RefSeq" id="WP_210047208.1">
    <property type="nucleotide sequence ID" value="NZ_JBHLVU010000042.1"/>
</dbReference>
<gene>
    <name evidence="2" type="ORF">K0U00_29245</name>
</gene>
<keyword evidence="3" id="KW-1185">Reference proteome</keyword>
<feature type="domain" description="AB hydrolase-1" evidence="1">
    <location>
        <begin position="31"/>
        <end position="263"/>
    </location>
</feature>
<dbReference type="InterPro" id="IPR050228">
    <property type="entry name" value="Carboxylesterase_BioH"/>
</dbReference>
<dbReference type="InterPro" id="IPR000073">
    <property type="entry name" value="AB_hydrolase_1"/>
</dbReference>
<dbReference type="GO" id="GO:0016787">
    <property type="term" value="F:hydrolase activity"/>
    <property type="evidence" value="ECO:0007669"/>
    <property type="project" value="UniProtKB-KW"/>
</dbReference>
<evidence type="ECO:0000259" key="1">
    <source>
        <dbReference type="Pfam" id="PF00561"/>
    </source>
</evidence>
<name>A0ABS7CB21_9BACL</name>
<dbReference type="Proteomes" id="UP001519887">
    <property type="component" value="Unassembled WGS sequence"/>
</dbReference>
<dbReference type="InterPro" id="IPR029058">
    <property type="entry name" value="AB_hydrolase_fold"/>
</dbReference>
<organism evidence="2 3">
    <name type="scientific">Paenibacillus sepulcri</name>
    <dbReference type="NCBI Taxonomy" id="359917"/>
    <lineage>
        <taxon>Bacteria</taxon>
        <taxon>Bacillati</taxon>
        <taxon>Bacillota</taxon>
        <taxon>Bacilli</taxon>
        <taxon>Bacillales</taxon>
        <taxon>Paenibacillaceae</taxon>
        <taxon>Paenibacillus</taxon>
    </lineage>
</organism>
<dbReference type="PANTHER" id="PTHR43194:SF2">
    <property type="entry name" value="PEROXISOMAL MEMBRANE PROTEIN LPX1"/>
    <property type="match status" value="1"/>
</dbReference>
<proteinExistence type="predicted"/>
<dbReference type="Gene3D" id="3.40.50.1820">
    <property type="entry name" value="alpha/beta hydrolase"/>
    <property type="match status" value="1"/>
</dbReference>
<accession>A0ABS7CB21</accession>
<sequence>MITQKAYTIGCITSKDGTTIGYRQLGRGPGLVIMHGGLQAAQNFMLLATALSDEFTVYLPDRRGRGLSGPPGENYSIRKECEDLDALLRKTGAHYVFGLSSGAVISLYSALNLPAIHKVALFEPPLSITSVLNKFVPRYEQEIAEGKLVSAFITIIKGLGISPILNIIPRFILLPLLKLTARSKSNEPKGDVPLKELIPTFHYDNLLIRETEETFKTFKNVRAKSLIMGGSKSPGYFKIVIKKLSAVIPRVKSMEFPGLDHSGPDDGGKPAIVAEVLRSFFNESDLEE</sequence>
<dbReference type="EMBL" id="JAHZIK010001081">
    <property type="protein sequence ID" value="MBW7458134.1"/>
    <property type="molecule type" value="Genomic_DNA"/>
</dbReference>
<evidence type="ECO:0000313" key="3">
    <source>
        <dbReference type="Proteomes" id="UP001519887"/>
    </source>
</evidence>
<dbReference type="SUPFAM" id="SSF53474">
    <property type="entry name" value="alpha/beta-Hydrolases"/>
    <property type="match status" value="1"/>
</dbReference>
<reference evidence="2 3" key="1">
    <citation type="submission" date="2021-07" db="EMBL/GenBank/DDBJ databases">
        <title>Paenibacillus radiodurans sp. nov., isolated from the southeastern edge of Tengger Desert.</title>
        <authorList>
            <person name="Zhang G."/>
        </authorList>
    </citation>
    <scope>NUCLEOTIDE SEQUENCE [LARGE SCALE GENOMIC DNA]</scope>
    <source>
        <strain evidence="2 3">CCM 7311</strain>
    </source>
</reference>
<evidence type="ECO:0000313" key="2">
    <source>
        <dbReference type="EMBL" id="MBW7458134.1"/>
    </source>
</evidence>